<dbReference type="EMBL" id="JADYXP020000002">
    <property type="protein sequence ID" value="KAL0131918.1"/>
    <property type="molecule type" value="Genomic_DNA"/>
</dbReference>
<protein>
    <submittedName>
        <fullName evidence="1">Uncharacterized protein</fullName>
    </submittedName>
</protein>
<evidence type="ECO:0000313" key="1">
    <source>
        <dbReference type="EMBL" id="KAL0131918.1"/>
    </source>
</evidence>
<organism evidence="1 2">
    <name type="scientific">Cardiocondyla obscurior</name>
    <dbReference type="NCBI Taxonomy" id="286306"/>
    <lineage>
        <taxon>Eukaryota</taxon>
        <taxon>Metazoa</taxon>
        <taxon>Ecdysozoa</taxon>
        <taxon>Arthropoda</taxon>
        <taxon>Hexapoda</taxon>
        <taxon>Insecta</taxon>
        <taxon>Pterygota</taxon>
        <taxon>Neoptera</taxon>
        <taxon>Endopterygota</taxon>
        <taxon>Hymenoptera</taxon>
        <taxon>Apocrita</taxon>
        <taxon>Aculeata</taxon>
        <taxon>Formicoidea</taxon>
        <taxon>Formicidae</taxon>
        <taxon>Myrmicinae</taxon>
        <taxon>Cardiocondyla</taxon>
    </lineage>
</organism>
<dbReference type="AlphaFoldDB" id="A0AAW2GX97"/>
<evidence type="ECO:0000313" key="2">
    <source>
        <dbReference type="Proteomes" id="UP001430953"/>
    </source>
</evidence>
<keyword evidence="2" id="KW-1185">Reference proteome</keyword>
<reference evidence="1 2" key="1">
    <citation type="submission" date="2023-03" db="EMBL/GenBank/DDBJ databases">
        <title>High recombination rates correlate with genetic variation in Cardiocondyla obscurior ants.</title>
        <authorList>
            <person name="Errbii M."/>
        </authorList>
    </citation>
    <scope>NUCLEOTIDE SEQUENCE [LARGE SCALE GENOMIC DNA]</scope>
    <source>
        <strain evidence="1">Alpha-2009</strain>
        <tissue evidence="1">Whole body</tissue>
    </source>
</reference>
<name>A0AAW2GX97_9HYME</name>
<comment type="caution">
    <text evidence="1">The sequence shown here is derived from an EMBL/GenBank/DDBJ whole genome shotgun (WGS) entry which is preliminary data.</text>
</comment>
<gene>
    <name evidence="1" type="ORF">PUN28_003047</name>
</gene>
<accession>A0AAW2GX97</accession>
<proteinExistence type="predicted"/>
<dbReference type="Proteomes" id="UP001430953">
    <property type="component" value="Unassembled WGS sequence"/>
</dbReference>
<sequence length="89" mass="9924">MISRCFTSRLIQLITVTNRTCSVREHSGGGIYPPGLTRVNAASIYQQGHVSVVDGGCSRAKKVPILLHDENRHRPTRTYFSLLYPPART</sequence>